<evidence type="ECO:0000313" key="2">
    <source>
        <dbReference type="EMBL" id="SUZ71736.1"/>
    </source>
</evidence>
<proteinExistence type="predicted"/>
<name>A0A381PXD2_9ZZZZ</name>
<accession>A0A381PXD2</accession>
<reference evidence="2" key="1">
    <citation type="submission" date="2018-05" db="EMBL/GenBank/DDBJ databases">
        <authorList>
            <person name="Lanie J.A."/>
            <person name="Ng W.-L."/>
            <person name="Kazmierczak K.M."/>
            <person name="Andrzejewski T.M."/>
            <person name="Davidsen T.M."/>
            <person name="Wayne K.J."/>
            <person name="Tettelin H."/>
            <person name="Glass J.I."/>
            <person name="Rusch D."/>
            <person name="Podicherti R."/>
            <person name="Tsui H.-C.T."/>
            <person name="Winkler M.E."/>
        </authorList>
    </citation>
    <scope>NUCLEOTIDE SEQUENCE</scope>
</reference>
<feature type="domain" description="Letm1 RBD" evidence="1">
    <location>
        <begin position="393"/>
        <end position="446"/>
    </location>
</feature>
<evidence type="ECO:0000259" key="1">
    <source>
        <dbReference type="Pfam" id="PF07766"/>
    </source>
</evidence>
<dbReference type="GO" id="GO:0043022">
    <property type="term" value="F:ribosome binding"/>
    <property type="evidence" value="ECO:0007669"/>
    <property type="project" value="InterPro"/>
</dbReference>
<protein>
    <recommendedName>
        <fullName evidence="1">Letm1 RBD domain-containing protein</fullName>
    </recommendedName>
</protein>
<organism evidence="2">
    <name type="scientific">marine metagenome</name>
    <dbReference type="NCBI Taxonomy" id="408172"/>
    <lineage>
        <taxon>unclassified sequences</taxon>
        <taxon>metagenomes</taxon>
        <taxon>ecological metagenomes</taxon>
    </lineage>
</organism>
<dbReference type="Pfam" id="PF07766">
    <property type="entry name" value="LETM1_RBD"/>
    <property type="match status" value="1"/>
</dbReference>
<dbReference type="Gene3D" id="1.10.3680.10">
    <property type="entry name" value="TerB-like"/>
    <property type="match status" value="1"/>
</dbReference>
<dbReference type="AlphaFoldDB" id="A0A381PXD2"/>
<dbReference type="EMBL" id="UINC01001131">
    <property type="protein sequence ID" value="SUZ71736.1"/>
    <property type="molecule type" value="Genomic_DNA"/>
</dbReference>
<dbReference type="InterPro" id="IPR029024">
    <property type="entry name" value="TerB-like"/>
</dbReference>
<gene>
    <name evidence="2" type="ORF">METZ01_LOCUS24590</name>
</gene>
<dbReference type="SUPFAM" id="SSF158682">
    <property type="entry name" value="TerB-like"/>
    <property type="match status" value="1"/>
</dbReference>
<dbReference type="InterPro" id="IPR033122">
    <property type="entry name" value="LETM1-like_RBD"/>
</dbReference>
<sequence>MFSLNFRKSSWLNRYLHYRAVTPFTLTQPYLEFAEGSSGVEKFDDCLYSEVKENGILFGCPVISPVLQDLAKKLYFPRQQGGTILLFLETLFSVAFIENQCLTSKNGDEEDSDLYQTQLLKIILLVLQYHLPDSYYRIPQNIPLQDLLEGNETLNGALQKLELVLLDTVTLQGYSSLGNRQNNFAFAKLYFFLLWARENAEGDVSAPEKYLELDRQLREEMIYIFAALIWADDFVATTEQQVIEKYIEQTGLEEAKQDDLTRMIREPVKISDLHCSFTAVIISSYLVEQLILLSLIDNQEAWQERELIEKISLHLGLPAEKLEQLYCSVAEFFSVHNVRLEFLKNNAAFTQFQDYMNDKVLKLVKKNVANIMTEVKETKELSELLLKATTQPLSSHEKQKVQEQLMDIARSIPALAIFALPGGGILLPVLIKVLPFNILPSSFQDEPVSSQ</sequence>
<dbReference type="CDD" id="cd07177">
    <property type="entry name" value="terB_like"/>
    <property type="match status" value="1"/>
</dbReference>